<sequence>MTQTNSTLEVGVLLGDPRLPYPYAVDNRFGHEEIEAVRQLQTSLSQLEGYRFTYYDDHERLIDDLRRDRPDLVLNLCDTGFRNDWDLERNIPAFIEMLGIPYTGADPMGISLGTDKSIVRALAASLDIAVPNETFVDLTADPLTLPTSYPSLIKPNGGGGSFGITENCVVHDAMEAQAYLQWLAEQNLYPPEAICQDFLTGDEYTIGMVGNPASGFTVLPPLVIDYSRLDSNLPPILTHSSKADPDSPYWDKLSFRQAELDDVTKGQMVDACAKLFKRLGFRDYSRIDFRCGADGVPRMIDANTNPTWYWDGKMAMMAGWAGYSYADMLRMILETAIERSGLNRP</sequence>
<proteinExistence type="inferred from homology"/>
<dbReference type="InterPro" id="IPR011095">
    <property type="entry name" value="Dala_Dala_lig_C"/>
</dbReference>
<comment type="similarity">
    <text evidence="1">Belongs to the D-alanine--D-alanine ligase family.</text>
</comment>
<protein>
    <submittedName>
        <fullName evidence="5">D-alanine-D-alanine ligase</fullName>
    </submittedName>
</protein>
<dbReference type="PANTHER" id="PTHR23132">
    <property type="entry name" value="D-ALANINE--D-ALANINE LIGASE"/>
    <property type="match status" value="1"/>
</dbReference>
<dbReference type="Proteomes" id="UP000295830">
    <property type="component" value="Unassembled WGS sequence"/>
</dbReference>
<evidence type="ECO:0000256" key="3">
    <source>
        <dbReference type="PROSITE-ProRule" id="PRU00409"/>
    </source>
</evidence>
<dbReference type="EMBL" id="SOAX01000003">
    <property type="protein sequence ID" value="TDT41486.1"/>
    <property type="molecule type" value="Genomic_DNA"/>
</dbReference>
<comment type="caution">
    <text evidence="5">The sequence shown here is derived from an EMBL/GenBank/DDBJ whole genome shotgun (WGS) entry which is preliminary data.</text>
</comment>
<keyword evidence="6" id="KW-1185">Reference proteome</keyword>
<dbReference type="GO" id="GO:0005524">
    <property type="term" value="F:ATP binding"/>
    <property type="evidence" value="ECO:0007669"/>
    <property type="project" value="UniProtKB-UniRule"/>
</dbReference>
<dbReference type="GO" id="GO:0046872">
    <property type="term" value="F:metal ion binding"/>
    <property type="evidence" value="ECO:0007669"/>
    <property type="project" value="InterPro"/>
</dbReference>
<dbReference type="InterPro" id="IPR011761">
    <property type="entry name" value="ATP-grasp"/>
</dbReference>
<name>A0A4R7JUG7_9GAMM</name>
<evidence type="ECO:0000313" key="6">
    <source>
        <dbReference type="Proteomes" id="UP000295830"/>
    </source>
</evidence>
<dbReference type="Gene3D" id="3.30.1490.20">
    <property type="entry name" value="ATP-grasp fold, A domain"/>
    <property type="match status" value="1"/>
</dbReference>
<dbReference type="PROSITE" id="PS50975">
    <property type="entry name" value="ATP_GRASP"/>
    <property type="match status" value="1"/>
</dbReference>
<keyword evidence="3" id="KW-0547">Nucleotide-binding</keyword>
<gene>
    <name evidence="5" type="ORF">DES49_1580</name>
</gene>
<dbReference type="GO" id="GO:0008716">
    <property type="term" value="F:D-alanine-D-alanine ligase activity"/>
    <property type="evidence" value="ECO:0007669"/>
    <property type="project" value="InterPro"/>
</dbReference>
<dbReference type="AlphaFoldDB" id="A0A4R7JUG7"/>
<evidence type="ECO:0000256" key="1">
    <source>
        <dbReference type="ARBA" id="ARBA00010871"/>
    </source>
</evidence>
<dbReference type="PANTHER" id="PTHR23132:SF23">
    <property type="entry name" value="D-ALANINE--D-ALANINE LIGASE B"/>
    <property type="match status" value="1"/>
</dbReference>
<keyword evidence="3" id="KW-0067">ATP-binding</keyword>
<dbReference type="Gene3D" id="3.30.470.20">
    <property type="entry name" value="ATP-grasp fold, B domain"/>
    <property type="match status" value="1"/>
</dbReference>
<evidence type="ECO:0000313" key="5">
    <source>
        <dbReference type="EMBL" id="TDT41486.1"/>
    </source>
</evidence>
<dbReference type="InterPro" id="IPR013815">
    <property type="entry name" value="ATP_grasp_subdomain_1"/>
</dbReference>
<feature type="domain" description="ATP-grasp" evidence="4">
    <location>
        <begin position="120"/>
        <end position="334"/>
    </location>
</feature>
<evidence type="ECO:0000256" key="2">
    <source>
        <dbReference type="ARBA" id="ARBA00022598"/>
    </source>
</evidence>
<dbReference type="Pfam" id="PF07478">
    <property type="entry name" value="Dala_Dala_lig_C"/>
    <property type="match status" value="1"/>
</dbReference>
<reference evidence="5 6" key="1">
    <citation type="submission" date="2019-03" db="EMBL/GenBank/DDBJ databases">
        <title>Genomic Encyclopedia of Type Strains, Phase IV (KMG-IV): sequencing the most valuable type-strain genomes for metagenomic binning, comparative biology and taxonomic classification.</title>
        <authorList>
            <person name="Goeker M."/>
        </authorList>
    </citation>
    <scope>NUCLEOTIDE SEQUENCE [LARGE SCALE GENOMIC DNA]</scope>
    <source>
        <strain evidence="5 6">DSM 15505</strain>
    </source>
</reference>
<keyword evidence="2 5" id="KW-0436">Ligase</keyword>
<organism evidence="5 6">
    <name type="scientific">Halospina denitrificans</name>
    <dbReference type="NCBI Taxonomy" id="332522"/>
    <lineage>
        <taxon>Bacteria</taxon>
        <taxon>Pseudomonadati</taxon>
        <taxon>Pseudomonadota</taxon>
        <taxon>Gammaproteobacteria</taxon>
        <taxon>Halospina</taxon>
    </lineage>
</organism>
<accession>A0A4R7JUG7</accession>
<evidence type="ECO:0000259" key="4">
    <source>
        <dbReference type="PROSITE" id="PS50975"/>
    </source>
</evidence>
<dbReference type="RefSeq" id="WP_243864956.1">
    <property type="nucleotide sequence ID" value="NZ_SOAX01000003.1"/>
</dbReference>
<dbReference type="SUPFAM" id="SSF56059">
    <property type="entry name" value="Glutathione synthetase ATP-binding domain-like"/>
    <property type="match status" value="1"/>
</dbReference>